<keyword evidence="2" id="KW-0812">Transmembrane</keyword>
<keyword evidence="2" id="KW-0472">Membrane</keyword>
<keyword evidence="4" id="KW-1185">Reference proteome</keyword>
<accession>A0A9D3P1Q7</accession>
<comment type="caution">
    <text evidence="3">The sequence shown here is derived from an EMBL/GenBank/DDBJ whole genome shotgun (WGS) entry which is preliminary data.</text>
</comment>
<gene>
    <name evidence="3" type="ORF">KOW79_004363</name>
</gene>
<name>A0A9D3P1Q7_9TELE</name>
<feature type="compositionally biased region" description="Polar residues" evidence="1">
    <location>
        <begin position="70"/>
        <end position="80"/>
    </location>
</feature>
<dbReference type="InterPro" id="IPR029265">
    <property type="entry name" value="TMEM51"/>
</dbReference>
<feature type="transmembrane region" description="Helical" evidence="2">
    <location>
        <begin position="94"/>
        <end position="116"/>
    </location>
</feature>
<dbReference type="Proteomes" id="UP000824219">
    <property type="component" value="Linkage Group LG05"/>
</dbReference>
<reference evidence="3 4" key="1">
    <citation type="submission" date="2021-06" db="EMBL/GenBank/DDBJ databases">
        <title>Chromosome-level genome assembly of the red-tail catfish (Hemibagrus wyckioides).</title>
        <authorList>
            <person name="Shao F."/>
        </authorList>
    </citation>
    <scope>NUCLEOTIDE SEQUENCE [LARGE SCALE GENOMIC DNA]</scope>
    <source>
        <strain evidence="3">EC202008001</strain>
        <tissue evidence="3">Blood</tissue>
    </source>
</reference>
<dbReference type="AlphaFoldDB" id="A0A9D3P1Q7"/>
<keyword evidence="2" id="KW-1133">Transmembrane helix</keyword>
<feature type="region of interest" description="Disordered" evidence="1">
    <location>
        <begin position="167"/>
        <end position="190"/>
    </location>
</feature>
<evidence type="ECO:0000313" key="3">
    <source>
        <dbReference type="EMBL" id="KAG7332529.1"/>
    </source>
</evidence>
<dbReference type="OrthoDB" id="8946153at2759"/>
<dbReference type="Pfam" id="PF15345">
    <property type="entry name" value="TMEM51"/>
    <property type="match status" value="1"/>
</dbReference>
<evidence type="ECO:0000256" key="2">
    <source>
        <dbReference type="SAM" id="Phobius"/>
    </source>
</evidence>
<evidence type="ECO:0000313" key="4">
    <source>
        <dbReference type="Proteomes" id="UP000824219"/>
    </source>
</evidence>
<dbReference type="PANTHER" id="PTHR16015:SF0">
    <property type="entry name" value="TRANSMEMBRANE PROTEIN 51"/>
    <property type="match status" value="1"/>
</dbReference>
<feature type="region of interest" description="Disordered" evidence="1">
    <location>
        <begin position="70"/>
        <end position="91"/>
    </location>
</feature>
<dbReference type="EMBL" id="JAHKSW010000005">
    <property type="protein sequence ID" value="KAG7332529.1"/>
    <property type="molecule type" value="Genomic_DNA"/>
</dbReference>
<organism evidence="3 4">
    <name type="scientific">Hemibagrus wyckioides</name>
    <dbReference type="NCBI Taxonomy" id="337641"/>
    <lineage>
        <taxon>Eukaryota</taxon>
        <taxon>Metazoa</taxon>
        <taxon>Chordata</taxon>
        <taxon>Craniata</taxon>
        <taxon>Vertebrata</taxon>
        <taxon>Euteleostomi</taxon>
        <taxon>Actinopterygii</taxon>
        <taxon>Neopterygii</taxon>
        <taxon>Teleostei</taxon>
        <taxon>Ostariophysi</taxon>
        <taxon>Siluriformes</taxon>
        <taxon>Bagridae</taxon>
        <taxon>Hemibagrus</taxon>
    </lineage>
</organism>
<proteinExistence type="predicted"/>
<protein>
    <recommendedName>
        <fullName evidence="5">Transmembrane protein 51</fullName>
    </recommendedName>
</protein>
<feature type="compositionally biased region" description="Low complexity" evidence="1">
    <location>
        <begin position="81"/>
        <end position="91"/>
    </location>
</feature>
<evidence type="ECO:0000256" key="1">
    <source>
        <dbReference type="SAM" id="MobiDB-lite"/>
    </source>
</evidence>
<evidence type="ECO:0008006" key="5">
    <source>
        <dbReference type="Google" id="ProtNLM"/>
    </source>
</evidence>
<feature type="transmembrane region" description="Helical" evidence="2">
    <location>
        <begin position="136"/>
        <end position="158"/>
    </location>
</feature>
<sequence length="307" mass="32664">MLVGQRRILNHINKSISPHATVGKASGKLDDGTCDGTFGGTSEGAFDRTSFGAASASTASIGARDNSLLNMSYSSQTPPDSNNNGSGSSSASQYATAALGVGLLVLGIVMILWSVVPVGNGLNKPQNGPGEVRNTSSVGFVLLGTGVSMLLLSLFLGIQNKYRAMRQPNSSANTEQGQQVERQPDQSEQYTVPSYEEVVGNPEYPISQFSPRQNSTTQLPAYDELVETTQDEVEGPRPPAHKNGADNLNSSHMLPHRTDRSGLKLLPLKTRRKSSSSSPQVTVCSIEPLTPPPQYEENPPELLPATQ</sequence>
<dbReference type="PANTHER" id="PTHR16015">
    <property type="entry name" value="TRANSMEMBRANE PROTEIN 51"/>
    <property type="match status" value="1"/>
</dbReference>
<feature type="region of interest" description="Disordered" evidence="1">
    <location>
        <begin position="229"/>
        <end position="307"/>
    </location>
</feature>